<feature type="transmembrane region" description="Helical" evidence="2">
    <location>
        <begin position="164"/>
        <end position="185"/>
    </location>
</feature>
<protein>
    <submittedName>
        <fullName evidence="4">DNA-binding helix-turn-helix protein</fullName>
    </submittedName>
</protein>
<dbReference type="EMBL" id="ACJA02000001">
    <property type="protein sequence ID" value="EFH96434.1"/>
    <property type="molecule type" value="Genomic_DNA"/>
</dbReference>
<accession>A0A0E1XAL7</accession>
<evidence type="ECO:0000256" key="1">
    <source>
        <dbReference type="ARBA" id="ARBA00023125"/>
    </source>
</evidence>
<keyword evidence="2" id="KW-0472">Membrane</keyword>
<dbReference type="RefSeq" id="WP_001054111.1">
    <property type="nucleotide sequence ID" value="NZ_CM000952.1"/>
</dbReference>
<dbReference type="SUPFAM" id="SSF47413">
    <property type="entry name" value="lambda repressor-like DNA-binding domains"/>
    <property type="match status" value="1"/>
</dbReference>
<gene>
    <name evidence="4" type="ORF">HMPREF0769_10436</name>
</gene>
<dbReference type="Pfam" id="PF01381">
    <property type="entry name" value="HTH_3"/>
    <property type="match status" value="1"/>
</dbReference>
<dbReference type="CDD" id="cd00093">
    <property type="entry name" value="HTH_XRE"/>
    <property type="match status" value="1"/>
</dbReference>
<evidence type="ECO:0000259" key="3">
    <source>
        <dbReference type="PROSITE" id="PS50943"/>
    </source>
</evidence>
<dbReference type="HOGENOM" id="CLU_066192_2_2_9"/>
<organism evidence="4 5">
    <name type="scientific">Staphylococcus aureus subsp. aureus MN8</name>
    <dbReference type="NCBI Taxonomy" id="548470"/>
    <lineage>
        <taxon>Bacteria</taxon>
        <taxon>Bacillati</taxon>
        <taxon>Bacillota</taxon>
        <taxon>Bacilli</taxon>
        <taxon>Bacillales</taxon>
        <taxon>Staphylococcaceae</taxon>
        <taxon>Staphylococcus</taxon>
    </lineage>
</organism>
<name>A0A0E1XAL7_STAAU</name>
<dbReference type="Proteomes" id="UP000003455">
    <property type="component" value="Chromosome"/>
</dbReference>
<feature type="domain" description="HTH cro/C1-type" evidence="3">
    <location>
        <begin position="7"/>
        <end position="61"/>
    </location>
</feature>
<evidence type="ECO:0000313" key="5">
    <source>
        <dbReference type="Proteomes" id="UP000003455"/>
    </source>
</evidence>
<feature type="transmembrane region" description="Helical" evidence="2">
    <location>
        <begin position="105"/>
        <end position="123"/>
    </location>
</feature>
<sequence>MNLSKQIKKYRERDGYSQEYLAEKLYVSRQSISNWENDKSLPDIHNLLMMCDLFNVTLDDLVKGTIPFAPDIKAQRSLNLWTYVMLIFMTLAAILTGPLVVYWNWAWGITVIVIYGIGYYASMKIEDFKKVHKMDNYDRIVAFMNGKDPSEVQTTKARNIKTGVLSFIAFVGAIILIALISMHLANKFL</sequence>
<comment type="caution">
    <text evidence="4">The sequence shown here is derived from an EMBL/GenBank/DDBJ whole genome shotgun (WGS) entry which is preliminary data.</text>
</comment>
<dbReference type="Gene3D" id="1.10.260.40">
    <property type="entry name" value="lambda repressor-like DNA-binding domains"/>
    <property type="match status" value="1"/>
</dbReference>
<dbReference type="PANTHER" id="PTHR46558:SF15">
    <property type="entry name" value="HELIX-TURN-HELIX DOMAIN PROTEIN"/>
    <property type="match status" value="1"/>
</dbReference>
<dbReference type="SMART" id="SM00530">
    <property type="entry name" value="HTH_XRE"/>
    <property type="match status" value="1"/>
</dbReference>
<dbReference type="InterPro" id="IPR010982">
    <property type="entry name" value="Lambda_DNA-bd_dom_sf"/>
</dbReference>
<keyword evidence="1 4" id="KW-0238">DNA-binding</keyword>
<dbReference type="PANTHER" id="PTHR46558">
    <property type="entry name" value="TRACRIPTIONAL REGULATORY PROTEIN-RELATED-RELATED"/>
    <property type="match status" value="1"/>
</dbReference>
<keyword evidence="2" id="KW-1133">Transmembrane helix</keyword>
<evidence type="ECO:0000313" key="4">
    <source>
        <dbReference type="EMBL" id="EFH96434.1"/>
    </source>
</evidence>
<keyword evidence="2" id="KW-0812">Transmembrane</keyword>
<dbReference type="PROSITE" id="PS50943">
    <property type="entry name" value="HTH_CROC1"/>
    <property type="match status" value="1"/>
</dbReference>
<feature type="transmembrane region" description="Helical" evidence="2">
    <location>
        <begin position="80"/>
        <end position="99"/>
    </location>
</feature>
<proteinExistence type="predicted"/>
<dbReference type="AlphaFoldDB" id="A0A0E1XAL7"/>
<dbReference type="InterPro" id="IPR001387">
    <property type="entry name" value="Cro/C1-type_HTH"/>
</dbReference>
<reference evidence="4 5" key="1">
    <citation type="submission" date="2010-05" db="EMBL/GenBank/DDBJ databases">
        <authorList>
            <person name="Muzny D."/>
            <person name="Qin X."/>
            <person name="Buhay C."/>
            <person name="Dugan-Rocha S."/>
            <person name="Ding Y."/>
            <person name="Chen G."/>
            <person name="Hawes A."/>
            <person name="Holder M."/>
            <person name="Jhangiani S."/>
            <person name="Johnson A."/>
            <person name="Khan Z."/>
            <person name="Li Z."/>
            <person name="Liu W."/>
            <person name="Liu X."/>
            <person name="Perez L."/>
            <person name="Shen H."/>
            <person name="Wang Q."/>
            <person name="Watt J."/>
            <person name="Xi L."/>
            <person name="Xin Y."/>
            <person name="Zhou J."/>
            <person name="Deng J."/>
            <person name="Jiang H."/>
            <person name="Liu Y."/>
            <person name="Qu J."/>
            <person name="Song X.-Z."/>
            <person name="Zhang L."/>
            <person name="Villasana D."/>
            <person name="Johnson A."/>
            <person name="Liu J."/>
            <person name="Liyanage D."/>
            <person name="Lorensuhewa L."/>
            <person name="Robinson T."/>
            <person name="Song A."/>
            <person name="Song B.-B."/>
            <person name="Dinh H."/>
            <person name="Thornton R."/>
            <person name="Coyle M."/>
            <person name="Francisco L."/>
            <person name="Jackson L."/>
            <person name="Javaid M."/>
            <person name="Korchina V."/>
            <person name="Kovar C."/>
            <person name="Mata R."/>
            <person name="Mathew T."/>
            <person name="Ngo R."/>
            <person name="Nguyen L."/>
            <person name="Nguyen N."/>
            <person name="Okwuonu G."/>
            <person name="Ongeri F."/>
            <person name="Pham C."/>
            <person name="Simmons D."/>
            <person name="Wilczek-Boney K."/>
            <person name="Hale W."/>
            <person name="Jakkamsetti A."/>
            <person name="Pham P."/>
            <person name="Ruth R."/>
            <person name="San Lucas F."/>
            <person name="Warren J."/>
            <person name="Zhang J."/>
            <person name="Zhao Z."/>
            <person name="Zhou C."/>
            <person name="Zhu D."/>
            <person name="Lee S."/>
            <person name="Bess C."/>
            <person name="Blankenburg K."/>
            <person name="Forbes L."/>
            <person name="Fu Q."/>
            <person name="Gubbala S."/>
            <person name="Hirani K."/>
            <person name="Jayaseelan J.C."/>
            <person name="Lara F."/>
            <person name="Munidasa M."/>
            <person name="Palculict T."/>
            <person name="Patil S."/>
            <person name="Pu L.-L."/>
            <person name="Saada N."/>
            <person name="Tang L."/>
            <person name="Weissenberger G."/>
            <person name="Zhu Y."/>
            <person name="Hemphill L."/>
            <person name="Shang Y."/>
            <person name="Youmans B."/>
            <person name="Ayvaz T."/>
            <person name="Ross M."/>
            <person name="Santibanez J."/>
            <person name="Aqrawi P."/>
            <person name="Gross S."/>
            <person name="Joshi V."/>
            <person name="Fowler G."/>
            <person name="Nazareth L."/>
            <person name="Reid J."/>
            <person name="Worley K."/>
            <person name="Petrosino J."/>
            <person name="Highlander S."/>
            <person name="Gibbs R."/>
        </authorList>
    </citation>
    <scope>NUCLEOTIDE SEQUENCE [LARGE SCALE GENOMIC DNA]</scope>
    <source>
        <strain evidence="4 5">MN8</strain>
    </source>
</reference>
<dbReference type="GO" id="GO:0003677">
    <property type="term" value="F:DNA binding"/>
    <property type="evidence" value="ECO:0007669"/>
    <property type="project" value="UniProtKB-KW"/>
</dbReference>
<evidence type="ECO:0000256" key="2">
    <source>
        <dbReference type="SAM" id="Phobius"/>
    </source>
</evidence>